<name>D8E0L8_9BACT</name>
<organism evidence="1 2">
    <name type="scientific">Segatella baroniae B14</name>
    <dbReference type="NCBI Taxonomy" id="752555"/>
    <lineage>
        <taxon>Bacteria</taxon>
        <taxon>Pseudomonadati</taxon>
        <taxon>Bacteroidota</taxon>
        <taxon>Bacteroidia</taxon>
        <taxon>Bacteroidales</taxon>
        <taxon>Prevotellaceae</taxon>
        <taxon>Segatella</taxon>
    </lineage>
</organism>
<dbReference type="Proteomes" id="UP000004524">
    <property type="component" value="Unassembled WGS sequence"/>
</dbReference>
<dbReference type="AlphaFoldDB" id="D8E0L8"/>
<evidence type="ECO:0000313" key="2">
    <source>
        <dbReference type="Proteomes" id="UP000004524"/>
    </source>
</evidence>
<keyword evidence="2" id="KW-1185">Reference proteome</keyword>
<comment type="caution">
    <text evidence="1">The sequence shown here is derived from an EMBL/GenBank/DDBJ whole genome shotgun (WGS) entry which is preliminary data.</text>
</comment>
<reference evidence="1 2" key="1">
    <citation type="journal article" date="2010" name="Microb. Ecol.">
        <title>Comparative genome analysis of Prevotella ruminicola and Prevotella bryantii: insights into their environmental niche.</title>
        <authorList>
            <consortium name="North American Consortium for Rumen Bacteria"/>
            <person name="Purushe J."/>
            <person name="Fouts D.E."/>
            <person name="Morrison M."/>
            <person name="White B.A."/>
            <person name="Mackie R.I."/>
            <person name="Coutinho P.M."/>
            <person name="Henrissat B."/>
            <person name="Nelson K.E."/>
        </authorList>
    </citation>
    <scope>NUCLEOTIDE SEQUENCE [LARGE SCALE GENOMIC DNA]</scope>
    <source>
        <strain evidence="1 2">B14</strain>
    </source>
</reference>
<accession>D8E0L8</accession>
<proteinExistence type="predicted"/>
<sequence length="40" mass="4779">MLVSMSKQIIKASLVKMYRFEVAYRYGIHKRSFWGVNLQV</sequence>
<dbReference type="EMBL" id="ADWO01000096">
    <property type="protein sequence ID" value="EFI70807.1"/>
    <property type="molecule type" value="Genomic_DNA"/>
</dbReference>
<gene>
    <name evidence="1" type="ORF">PBR_0844</name>
</gene>
<evidence type="ECO:0000313" key="1">
    <source>
        <dbReference type="EMBL" id="EFI70807.1"/>
    </source>
</evidence>
<protein>
    <recommendedName>
        <fullName evidence="3">Transposase</fullName>
    </recommendedName>
</protein>
<evidence type="ECO:0008006" key="3">
    <source>
        <dbReference type="Google" id="ProtNLM"/>
    </source>
</evidence>